<organism evidence="1 2">
    <name type="scientific">Pisum sativum</name>
    <name type="common">Garden pea</name>
    <name type="synonym">Lathyrus oleraceus</name>
    <dbReference type="NCBI Taxonomy" id="3888"/>
    <lineage>
        <taxon>Eukaryota</taxon>
        <taxon>Viridiplantae</taxon>
        <taxon>Streptophyta</taxon>
        <taxon>Embryophyta</taxon>
        <taxon>Tracheophyta</taxon>
        <taxon>Spermatophyta</taxon>
        <taxon>Magnoliopsida</taxon>
        <taxon>eudicotyledons</taxon>
        <taxon>Gunneridae</taxon>
        <taxon>Pentapetalae</taxon>
        <taxon>rosids</taxon>
        <taxon>fabids</taxon>
        <taxon>Fabales</taxon>
        <taxon>Fabaceae</taxon>
        <taxon>Papilionoideae</taxon>
        <taxon>50 kb inversion clade</taxon>
        <taxon>NPAAA clade</taxon>
        <taxon>Hologalegina</taxon>
        <taxon>IRL clade</taxon>
        <taxon>Fabeae</taxon>
        <taxon>Lathyrus</taxon>
    </lineage>
</organism>
<proteinExistence type="predicted"/>
<accession>A0A9D5ATA1</accession>
<reference evidence="1 2" key="1">
    <citation type="journal article" date="2022" name="Nat. Genet.">
        <title>Improved pea reference genome and pan-genome highlight genomic features and evolutionary characteristics.</title>
        <authorList>
            <person name="Yang T."/>
            <person name="Liu R."/>
            <person name="Luo Y."/>
            <person name="Hu S."/>
            <person name="Wang D."/>
            <person name="Wang C."/>
            <person name="Pandey M.K."/>
            <person name="Ge S."/>
            <person name="Xu Q."/>
            <person name="Li N."/>
            <person name="Li G."/>
            <person name="Huang Y."/>
            <person name="Saxena R.K."/>
            <person name="Ji Y."/>
            <person name="Li M."/>
            <person name="Yan X."/>
            <person name="He Y."/>
            <person name="Liu Y."/>
            <person name="Wang X."/>
            <person name="Xiang C."/>
            <person name="Varshney R.K."/>
            <person name="Ding H."/>
            <person name="Gao S."/>
            <person name="Zong X."/>
        </authorList>
    </citation>
    <scope>NUCLEOTIDE SEQUENCE [LARGE SCALE GENOMIC DNA]</scope>
    <source>
        <strain evidence="1 2">cv. Zhongwan 6</strain>
    </source>
</reference>
<sequence length="308" mass="34335">MLTGMKFSGIQTEVAFRPVFQYPDRSGIQASFPVSRPKWHSGQCSGIQTEVAFRPVFRYPDRSGIQASVPVSRPKWHSSQFSGIQTEVAFRPVFRYPDRSGIQASVPVSRPKWHSGQFSGIQIEVAFRPVFRYPDRSGIQASVPFNIPCRYSDGLSPYQTDSSFKTTSLPILTGIVTSLHFSANFWAFVIFNPLIPRKSFSISYHIASCQSELAPRSSDIIQDTLWVLLRRSVNTRKILEVLPTGPDGAYSPCKSPGWMKQESAAELSCSLGEQMLRLAKSTAMLARRAGPSLGEGCALQKISERFWA</sequence>
<evidence type="ECO:0000313" key="1">
    <source>
        <dbReference type="EMBL" id="KAI5418044.1"/>
    </source>
</evidence>
<evidence type="ECO:0000313" key="2">
    <source>
        <dbReference type="Proteomes" id="UP001058974"/>
    </source>
</evidence>
<name>A0A9D5ATA1_PEA</name>
<comment type="caution">
    <text evidence="1">The sequence shown here is derived from an EMBL/GenBank/DDBJ whole genome shotgun (WGS) entry which is preliminary data.</text>
</comment>
<gene>
    <name evidence="1" type="ORF">KIW84_042619</name>
</gene>
<dbReference type="AlphaFoldDB" id="A0A9D5ATA1"/>
<dbReference type="Gramene" id="Psat04G0261900-T1">
    <property type="protein sequence ID" value="KAI5418044.1"/>
    <property type="gene ID" value="KIW84_042619"/>
</dbReference>
<dbReference type="EMBL" id="JAMSHJ010000004">
    <property type="protein sequence ID" value="KAI5418044.1"/>
    <property type="molecule type" value="Genomic_DNA"/>
</dbReference>
<keyword evidence="2" id="KW-1185">Reference proteome</keyword>
<protein>
    <submittedName>
        <fullName evidence="1">Uncharacterized protein</fullName>
    </submittedName>
</protein>
<dbReference type="Proteomes" id="UP001058974">
    <property type="component" value="Chromosome 4"/>
</dbReference>